<dbReference type="STRING" id="573413.Spirs_1731"/>
<dbReference type="KEGG" id="ssm:Spirs_1731"/>
<keyword evidence="1" id="KW-0472">Membrane</keyword>
<reference evidence="2 3" key="1">
    <citation type="journal article" date="2010" name="Stand. Genomic Sci.">
        <title>Complete genome sequence of Spirochaeta smaragdinae type strain (SEBR 4228).</title>
        <authorList>
            <person name="Mavromatis K."/>
            <person name="Yasawong M."/>
            <person name="Chertkov O."/>
            <person name="Lapidus A."/>
            <person name="Lucas S."/>
            <person name="Nolan M."/>
            <person name="Del Rio T.G."/>
            <person name="Tice H."/>
            <person name="Cheng J.F."/>
            <person name="Pitluck S."/>
            <person name="Liolios K."/>
            <person name="Ivanova N."/>
            <person name="Tapia R."/>
            <person name="Han C."/>
            <person name="Bruce D."/>
            <person name="Goodwin L."/>
            <person name="Pati A."/>
            <person name="Chen A."/>
            <person name="Palaniappan K."/>
            <person name="Land M."/>
            <person name="Hauser L."/>
            <person name="Chang Y.J."/>
            <person name="Jeffries C.D."/>
            <person name="Detter J.C."/>
            <person name="Rohde M."/>
            <person name="Brambilla E."/>
            <person name="Spring S."/>
            <person name="Goker M."/>
            <person name="Sikorski J."/>
            <person name="Woyke T."/>
            <person name="Bristow J."/>
            <person name="Eisen J.A."/>
            <person name="Markowitz V."/>
            <person name="Hugenholtz P."/>
            <person name="Klenk H.P."/>
            <person name="Kyrpides N.C."/>
        </authorList>
    </citation>
    <scope>NUCLEOTIDE SEQUENCE [LARGE SCALE GENOMIC DNA]</scope>
    <source>
        <strain evidence="3">DSM 11293 / JCM 15392 / SEBR 4228</strain>
    </source>
</reference>
<accession>E1R693</accession>
<evidence type="ECO:0000313" key="3">
    <source>
        <dbReference type="Proteomes" id="UP000002318"/>
    </source>
</evidence>
<dbReference type="HOGENOM" id="CLU_1804986_0_0_12"/>
<dbReference type="RefSeq" id="WP_013254322.1">
    <property type="nucleotide sequence ID" value="NC_014364.1"/>
</dbReference>
<evidence type="ECO:0000313" key="2">
    <source>
        <dbReference type="EMBL" id="ADK80858.1"/>
    </source>
</evidence>
<feature type="transmembrane region" description="Helical" evidence="1">
    <location>
        <begin position="21"/>
        <end position="49"/>
    </location>
</feature>
<proteinExistence type="predicted"/>
<gene>
    <name evidence="2" type="ordered locus">Spirs_1731</name>
</gene>
<keyword evidence="1" id="KW-0812">Transmembrane</keyword>
<sequence>MMRSNNQKRHWLTLFLGLYVRLFRTIVSFLVFLLGIGLFALLITFPLWFVATRHPLVYTTAVLSLIALYLIWKAIRRLSDTSREELKHFTQKIIELILLLVLLYFVAGFIASARVIPAIIAALPTLGMAGLLFSDTRVKTGRS</sequence>
<keyword evidence="1" id="KW-1133">Transmembrane helix</keyword>
<organism evidence="2 3">
    <name type="scientific">Sediminispirochaeta smaragdinae (strain DSM 11293 / JCM 15392 / SEBR 4228)</name>
    <name type="common">Spirochaeta smaragdinae</name>
    <dbReference type="NCBI Taxonomy" id="573413"/>
    <lineage>
        <taxon>Bacteria</taxon>
        <taxon>Pseudomonadati</taxon>
        <taxon>Spirochaetota</taxon>
        <taxon>Spirochaetia</taxon>
        <taxon>Spirochaetales</taxon>
        <taxon>Spirochaetaceae</taxon>
        <taxon>Sediminispirochaeta</taxon>
    </lineage>
</organism>
<dbReference type="EMBL" id="CP002116">
    <property type="protein sequence ID" value="ADK80858.1"/>
    <property type="molecule type" value="Genomic_DNA"/>
</dbReference>
<dbReference type="OrthoDB" id="9834763at2"/>
<keyword evidence="3" id="KW-1185">Reference proteome</keyword>
<evidence type="ECO:0000256" key="1">
    <source>
        <dbReference type="SAM" id="Phobius"/>
    </source>
</evidence>
<protein>
    <submittedName>
        <fullName evidence="2">Uncharacterized protein</fullName>
    </submittedName>
</protein>
<name>E1R693_SEDSS</name>
<feature type="transmembrane region" description="Helical" evidence="1">
    <location>
        <begin position="55"/>
        <end position="72"/>
    </location>
</feature>
<dbReference type="AlphaFoldDB" id="E1R693"/>
<feature type="transmembrane region" description="Helical" evidence="1">
    <location>
        <begin position="93"/>
        <end position="110"/>
    </location>
</feature>
<feature type="transmembrane region" description="Helical" evidence="1">
    <location>
        <begin position="116"/>
        <end position="134"/>
    </location>
</feature>
<dbReference type="Proteomes" id="UP000002318">
    <property type="component" value="Chromosome"/>
</dbReference>